<comment type="caution">
    <text evidence="4">The sequence shown here is derived from an EMBL/GenBank/DDBJ whole genome shotgun (WGS) entry which is preliminary data.</text>
</comment>
<dbReference type="Gramene" id="TVU42553">
    <property type="protein sequence ID" value="TVU42553"/>
    <property type="gene ID" value="EJB05_08966"/>
</dbReference>
<evidence type="ECO:0000313" key="5">
    <source>
        <dbReference type="Proteomes" id="UP000324897"/>
    </source>
</evidence>
<dbReference type="OrthoDB" id="682365at2759"/>
<sequence>MKKDHVATGTLFITIDASNSPPAASILGTCTATACLKIECDVNVIKEPQVTVASEVHVSPSDLELLESEGRADVTFSSVYGEDFPAHKFVLIARTSKAELYPPALLHFVHTDSMPATDDLGSDGKNEMVMHLLVAVDRHSMERLKLILDVENVATTVCLADQHNCATLKDACIEYINSSDRVNGDDKPMLSSPQEHVLLYL</sequence>
<dbReference type="InterPro" id="IPR045005">
    <property type="entry name" value="BPM1-6"/>
</dbReference>
<evidence type="ECO:0000256" key="2">
    <source>
        <dbReference type="ARBA" id="ARBA00010846"/>
    </source>
</evidence>
<keyword evidence="5" id="KW-1185">Reference proteome</keyword>
<evidence type="ECO:0000313" key="4">
    <source>
        <dbReference type="EMBL" id="TVU42553.1"/>
    </source>
</evidence>
<gene>
    <name evidence="4" type="ORF">EJB05_08966</name>
</gene>
<protein>
    <recommendedName>
        <fullName evidence="3">BPM/SPOP BACK domain-containing protein</fullName>
    </recommendedName>
</protein>
<dbReference type="EMBL" id="RWGY01000005">
    <property type="protein sequence ID" value="TVU42553.1"/>
    <property type="molecule type" value="Genomic_DNA"/>
</dbReference>
<accession>A0A5J9W3Q1</accession>
<comment type="pathway">
    <text evidence="1">Protein modification; protein ubiquitination.</text>
</comment>
<proteinExistence type="inferred from homology"/>
<feature type="non-terminal residue" evidence="4">
    <location>
        <position position="201"/>
    </location>
</feature>
<dbReference type="PANTHER" id="PTHR26379">
    <property type="entry name" value="BTB/POZ AND MATH DOMAIN-CONTAINING PROTEIN 1"/>
    <property type="match status" value="1"/>
</dbReference>
<dbReference type="InterPro" id="IPR011333">
    <property type="entry name" value="SKP1/BTB/POZ_sf"/>
</dbReference>
<dbReference type="Pfam" id="PF24570">
    <property type="entry name" value="BACK_BPM_SPOP"/>
    <property type="match status" value="1"/>
</dbReference>
<dbReference type="Proteomes" id="UP000324897">
    <property type="component" value="Unassembled WGS sequence"/>
</dbReference>
<dbReference type="AlphaFoldDB" id="A0A5J9W3Q1"/>
<dbReference type="SUPFAM" id="SSF54695">
    <property type="entry name" value="POZ domain"/>
    <property type="match status" value="1"/>
</dbReference>
<dbReference type="PROSITE" id="PS51257">
    <property type="entry name" value="PROKAR_LIPOPROTEIN"/>
    <property type="match status" value="1"/>
</dbReference>
<organism evidence="4 5">
    <name type="scientific">Eragrostis curvula</name>
    <name type="common">weeping love grass</name>
    <dbReference type="NCBI Taxonomy" id="38414"/>
    <lineage>
        <taxon>Eukaryota</taxon>
        <taxon>Viridiplantae</taxon>
        <taxon>Streptophyta</taxon>
        <taxon>Embryophyta</taxon>
        <taxon>Tracheophyta</taxon>
        <taxon>Spermatophyta</taxon>
        <taxon>Magnoliopsida</taxon>
        <taxon>Liliopsida</taxon>
        <taxon>Poales</taxon>
        <taxon>Poaceae</taxon>
        <taxon>PACMAD clade</taxon>
        <taxon>Chloridoideae</taxon>
        <taxon>Eragrostideae</taxon>
        <taxon>Eragrostidinae</taxon>
        <taxon>Eragrostis</taxon>
    </lineage>
</organism>
<dbReference type="Gene3D" id="3.30.710.10">
    <property type="entry name" value="Potassium Channel Kv1.1, Chain A"/>
    <property type="match status" value="1"/>
</dbReference>
<evidence type="ECO:0000256" key="1">
    <source>
        <dbReference type="ARBA" id="ARBA00004906"/>
    </source>
</evidence>
<name>A0A5J9W3Q1_9POAL</name>
<comment type="similarity">
    <text evidence="2">Belongs to the Tdpoz family.</text>
</comment>
<reference evidence="4 5" key="1">
    <citation type="journal article" date="2019" name="Sci. Rep.">
        <title>A high-quality genome of Eragrostis curvula grass provides insights into Poaceae evolution and supports new strategies to enhance forage quality.</title>
        <authorList>
            <person name="Carballo J."/>
            <person name="Santos B.A.C.M."/>
            <person name="Zappacosta D."/>
            <person name="Garbus I."/>
            <person name="Selva J.P."/>
            <person name="Gallo C.A."/>
            <person name="Diaz A."/>
            <person name="Albertini E."/>
            <person name="Caccamo M."/>
            <person name="Echenique V."/>
        </authorList>
    </citation>
    <scope>NUCLEOTIDE SEQUENCE [LARGE SCALE GENOMIC DNA]</scope>
    <source>
        <strain evidence="5">cv. Victoria</strain>
        <tissue evidence="4">Leaf</tissue>
    </source>
</reference>
<dbReference type="InterPro" id="IPR056423">
    <property type="entry name" value="BACK_BPM_SPOP"/>
</dbReference>
<evidence type="ECO:0000259" key="3">
    <source>
        <dbReference type="Pfam" id="PF24570"/>
    </source>
</evidence>
<dbReference type="GO" id="GO:0016567">
    <property type="term" value="P:protein ubiquitination"/>
    <property type="evidence" value="ECO:0007669"/>
    <property type="project" value="InterPro"/>
</dbReference>
<feature type="domain" description="BPM/SPOP BACK" evidence="3">
    <location>
        <begin position="152"/>
        <end position="182"/>
    </location>
</feature>
<dbReference type="PANTHER" id="PTHR26379:SF474">
    <property type="entry name" value="OS08G0228200 PROTEIN"/>
    <property type="match status" value="1"/>
</dbReference>